<accession>A0ABQ4F0C5</accession>
<proteinExistence type="predicted"/>
<gene>
    <name evidence="2" type="ORF">Pma05_69390</name>
</gene>
<dbReference type="Proteomes" id="UP000621500">
    <property type="component" value="Unassembled WGS sequence"/>
</dbReference>
<evidence type="ECO:0000313" key="2">
    <source>
        <dbReference type="EMBL" id="GIH00367.1"/>
    </source>
</evidence>
<comment type="caution">
    <text evidence="2">The sequence shown here is derived from an EMBL/GenBank/DDBJ whole genome shotgun (WGS) entry which is preliminary data.</text>
</comment>
<reference evidence="2 3" key="1">
    <citation type="submission" date="2021-01" db="EMBL/GenBank/DDBJ databases">
        <title>Whole genome shotgun sequence of Plantactinospora mayteni NBRC 109088.</title>
        <authorList>
            <person name="Komaki H."/>
            <person name="Tamura T."/>
        </authorList>
    </citation>
    <scope>NUCLEOTIDE SEQUENCE [LARGE SCALE GENOMIC DNA]</scope>
    <source>
        <strain evidence="2 3">NBRC 109088</strain>
    </source>
</reference>
<keyword evidence="1" id="KW-0732">Signal</keyword>
<dbReference type="RefSeq" id="WP_203861690.1">
    <property type="nucleotide sequence ID" value="NZ_BAAAZQ010000023.1"/>
</dbReference>
<name>A0ABQ4F0C5_9ACTN</name>
<protein>
    <recommendedName>
        <fullName evidence="4">Secreted protein</fullName>
    </recommendedName>
</protein>
<dbReference type="EMBL" id="BONX01000053">
    <property type="protein sequence ID" value="GIH00367.1"/>
    <property type="molecule type" value="Genomic_DNA"/>
</dbReference>
<evidence type="ECO:0000256" key="1">
    <source>
        <dbReference type="SAM" id="SignalP"/>
    </source>
</evidence>
<evidence type="ECO:0008006" key="4">
    <source>
        <dbReference type="Google" id="ProtNLM"/>
    </source>
</evidence>
<keyword evidence="3" id="KW-1185">Reference proteome</keyword>
<feature type="signal peptide" evidence="1">
    <location>
        <begin position="1"/>
        <end position="21"/>
    </location>
</feature>
<sequence>MIGLTATITATLSIFAGPAAAESQPGHQVVGAPQAKCEFLDFTQPDVPLHQKPKLDAPVVGRGSPGDCFLPFWAAAGDPVWCPEYDDFLEHWYEGWNVRTGQYGFVNFCFI</sequence>
<feature type="chain" id="PRO_5046023675" description="Secreted protein" evidence="1">
    <location>
        <begin position="22"/>
        <end position="111"/>
    </location>
</feature>
<organism evidence="2 3">
    <name type="scientific">Plantactinospora mayteni</name>
    <dbReference type="NCBI Taxonomy" id="566021"/>
    <lineage>
        <taxon>Bacteria</taxon>
        <taxon>Bacillati</taxon>
        <taxon>Actinomycetota</taxon>
        <taxon>Actinomycetes</taxon>
        <taxon>Micromonosporales</taxon>
        <taxon>Micromonosporaceae</taxon>
        <taxon>Plantactinospora</taxon>
    </lineage>
</organism>
<evidence type="ECO:0000313" key="3">
    <source>
        <dbReference type="Proteomes" id="UP000621500"/>
    </source>
</evidence>